<proteinExistence type="predicted"/>
<dbReference type="Proteomes" id="UP000694255">
    <property type="component" value="Unassembled WGS sequence"/>
</dbReference>
<evidence type="ECO:0000256" key="1">
    <source>
        <dbReference type="SAM" id="MobiDB-lite"/>
    </source>
</evidence>
<feature type="region of interest" description="Disordered" evidence="1">
    <location>
        <begin position="63"/>
        <end position="118"/>
    </location>
</feature>
<evidence type="ECO:0000313" key="3">
    <source>
        <dbReference type="Proteomes" id="UP000694255"/>
    </source>
</evidence>
<dbReference type="AlphaFoldDB" id="A0A8J5QRF9"/>
<gene>
    <name evidence="2" type="ORF">J8A68_002549</name>
</gene>
<sequence>MFRMFCDDYDFNHQKTMVPTDVSAMFINQPPSNRSAGPNDQTWRFNIATQFLKPVKRFVTSSGYQPYVRPQNNPTRRTQPPRTTQVNNVTNVPTTETTEEAATTQSEPNATQNESLDPYDYIMLPSPGSRNLATCSTTCYTAPTKMSVMRSFEYHF</sequence>
<keyword evidence="3" id="KW-1185">Reference proteome</keyword>
<reference evidence="2 3" key="1">
    <citation type="journal article" date="2021" name="DNA Res.">
        <title>Genome analysis of Candida subhashii reveals its hybrid nature and dual mitochondrial genome conformations.</title>
        <authorList>
            <person name="Mixao V."/>
            <person name="Hegedusova E."/>
            <person name="Saus E."/>
            <person name="Pryszcz L.P."/>
            <person name="Cillingova A."/>
            <person name="Nosek J."/>
            <person name="Gabaldon T."/>
        </authorList>
    </citation>
    <scope>NUCLEOTIDE SEQUENCE [LARGE SCALE GENOMIC DNA]</scope>
    <source>
        <strain evidence="2 3">CBS 10753</strain>
    </source>
</reference>
<protein>
    <submittedName>
        <fullName evidence="2">Uncharacterized protein</fullName>
    </submittedName>
</protein>
<dbReference type="RefSeq" id="XP_049264154.1">
    <property type="nucleotide sequence ID" value="XM_049406312.1"/>
</dbReference>
<dbReference type="EMBL" id="JAGSYN010000113">
    <property type="protein sequence ID" value="KAG7663922.1"/>
    <property type="molecule type" value="Genomic_DNA"/>
</dbReference>
<name>A0A8J5QRF9_9ASCO</name>
<dbReference type="GeneID" id="73469350"/>
<feature type="compositionally biased region" description="Polar residues" evidence="1">
    <location>
        <begin position="106"/>
        <end position="115"/>
    </location>
</feature>
<organism evidence="2 3">
    <name type="scientific">[Candida] subhashii</name>
    <dbReference type="NCBI Taxonomy" id="561895"/>
    <lineage>
        <taxon>Eukaryota</taxon>
        <taxon>Fungi</taxon>
        <taxon>Dikarya</taxon>
        <taxon>Ascomycota</taxon>
        <taxon>Saccharomycotina</taxon>
        <taxon>Pichiomycetes</taxon>
        <taxon>Debaryomycetaceae</taxon>
        <taxon>Spathaspora</taxon>
    </lineage>
</organism>
<accession>A0A8J5QRF9</accession>
<evidence type="ECO:0000313" key="2">
    <source>
        <dbReference type="EMBL" id="KAG7663922.1"/>
    </source>
</evidence>
<feature type="compositionally biased region" description="Low complexity" evidence="1">
    <location>
        <begin position="69"/>
        <end position="105"/>
    </location>
</feature>
<comment type="caution">
    <text evidence="2">The sequence shown here is derived from an EMBL/GenBank/DDBJ whole genome shotgun (WGS) entry which is preliminary data.</text>
</comment>